<dbReference type="InterPro" id="IPR015943">
    <property type="entry name" value="WD40/YVTN_repeat-like_dom_sf"/>
</dbReference>
<evidence type="ECO:0000256" key="2">
    <source>
        <dbReference type="ARBA" id="ARBA00022574"/>
    </source>
</evidence>
<comment type="subcellular location">
    <subcellularLocation>
        <location evidence="1">Nucleus</location>
    </subcellularLocation>
</comment>
<evidence type="ECO:0000256" key="3">
    <source>
        <dbReference type="ARBA" id="ARBA00022737"/>
    </source>
</evidence>
<organism evidence="7 8">
    <name type="scientific">Pristionchus fissidentatus</name>
    <dbReference type="NCBI Taxonomy" id="1538716"/>
    <lineage>
        <taxon>Eukaryota</taxon>
        <taxon>Metazoa</taxon>
        <taxon>Ecdysozoa</taxon>
        <taxon>Nematoda</taxon>
        <taxon>Chromadorea</taxon>
        <taxon>Rhabditida</taxon>
        <taxon>Rhabditina</taxon>
        <taxon>Diplogasteromorpha</taxon>
        <taxon>Diplogasteroidea</taxon>
        <taxon>Neodiplogasteridae</taxon>
        <taxon>Pristionchus</taxon>
    </lineage>
</organism>
<feature type="region of interest" description="Disordered" evidence="6">
    <location>
        <begin position="463"/>
        <end position="483"/>
    </location>
</feature>
<dbReference type="Gene3D" id="2.130.10.10">
    <property type="entry name" value="YVTN repeat-like/Quinoprotein amine dehydrogenase"/>
    <property type="match status" value="1"/>
</dbReference>
<sequence>SELLEKNFGGERCPEELDGTLDLQMANANCCRFNRWGTLVAVGATDGRVFIIDFLTRGVVKQFSAHVSPIQSLSWSRDGRSLLTGSVDQTCVVWNVLNGQPQTKLKYAGMIMSAMFNPRDDTQLLVLPNGQHPSLEGTRPKSTRVVASNNPLLQEDSVSCAAYDRRGRYILTGTSKGRIVIYDAVTLALLSIVKQNSVQQIRNIVVPRRGCFVLTNSQDRVIKRYDLDELVKGGTRGVQIEPIQKLSDIVNKAAWKSVCCSYDGEYICGASTKAHSLYIWERGSGSLIKILHGTKFQGEALHDVQWHPTRAVILSVANGIVSVWTQAHVENWSAFAPEFTELEENAKYTEKEGEFDLEDEDASEEEKDDDDNNEDVEIDVVNLKPDEMGCSSDEEDSRMPVMPTTNTGPLWFIPVTPEIENPETLHPIFNAAGPYADLSFLRQPAGGMPIQYDDPNDLRRRTAATAATAAAKPMVKASRRPTK</sequence>
<evidence type="ECO:0000256" key="1">
    <source>
        <dbReference type="ARBA" id="ARBA00004123"/>
    </source>
</evidence>
<feature type="compositionally biased region" description="Acidic residues" evidence="6">
    <location>
        <begin position="355"/>
        <end position="374"/>
    </location>
</feature>
<dbReference type="InterPro" id="IPR001680">
    <property type="entry name" value="WD40_rpt"/>
</dbReference>
<feature type="region of interest" description="Disordered" evidence="6">
    <location>
        <begin position="350"/>
        <end position="374"/>
    </location>
</feature>
<accession>A0AAV5VBA7</accession>
<dbReference type="PANTHER" id="PTHR44040:SF1">
    <property type="entry name" value="RETINOBLASTOMA-BINDING PROTEIN 5"/>
    <property type="match status" value="1"/>
</dbReference>
<dbReference type="PANTHER" id="PTHR44040">
    <property type="entry name" value="RETINOBLASTOMA-BINDING PROTEIN 5"/>
    <property type="match status" value="1"/>
</dbReference>
<dbReference type="PROSITE" id="PS50082">
    <property type="entry name" value="WD_REPEATS_2"/>
    <property type="match status" value="1"/>
</dbReference>
<gene>
    <name evidence="7" type="ORF">PFISCL1PPCAC_6815</name>
</gene>
<proteinExistence type="predicted"/>
<protein>
    <recommendedName>
        <fullName evidence="9">WD40 domain-containing protein</fullName>
    </recommendedName>
</protein>
<dbReference type="PROSITE" id="PS50294">
    <property type="entry name" value="WD_REPEATS_REGION"/>
    <property type="match status" value="1"/>
</dbReference>
<feature type="non-terminal residue" evidence="7">
    <location>
        <position position="1"/>
    </location>
</feature>
<evidence type="ECO:0000256" key="4">
    <source>
        <dbReference type="ARBA" id="ARBA00023242"/>
    </source>
</evidence>
<dbReference type="EMBL" id="BTSY01000002">
    <property type="protein sequence ID" value="GMT15518.1"/>
    <property type="molecule type" value="Genomic_DNA"/>
</dbReference>
<evidence type="ECO:0000313" key="7">
    <source>
        <dbReference type="EMBL" id="GMT15518.1"/>
    </source>
</evidence>
<evidence type="ECO:0000313" key="8">
    <source>
        <dbReference type="Proteomes" id="UP001432322"/>
    </source>
</evidence>
<feature type="repeat" description="WD" evidence="5">
    <location>
        <begin position="63"/>
        <end position="104"/>
    </location>
</feature>
<dbReference type="PROSITE" id="PS00678">
    <property type="entry name" value="WD_REPEATS_1"/>
    <property type="match status" value="1"/>
</dbReference>
<name>A0AAV5VBA7_9BILA</name>
<dbReference type="SUPFAM" id="SSF50978">
    <property type="entry name" value="WD40 repeat-like"/>
    <property type="match status" value="1"/>
</dbReference>
<keyword evidence="3" id="KW-0677">Repeat</keyword>
<dbReference type="Proteomes" id="UP001432322">
    <property type="component" value="Unassembled WGS sequence"/>
</dbReference>
<keyword evidence="4" id="KW-0539">Nucleus</keyword>
<evidence type="ECO:0000256" key="6">
    <source>
        <dbReference type="SAM" id="MobiDB-lite"/>
    </source>
</evidence>
<evidence type="ECO:0008006" key="9">
    <source>
        <dbReference type="Google" id="ProtNLM"/>
    </source>
</evidence>
<dbReference type="AlphaFoldDB" id="A0AAV5VBA7"/>
<evidence type="ECO:0000256" key="5">
    <source>
        <dbReference type="PROSITE-ProRule" id="PRU00221"/>
    </source>
</evidence>
<reference evidence="7" key="1">
    <citation type="submission" date="2023-10" db="EMBL/GenBank/DDBJ databases">
        <title>Genome assembly of Pristionchus species.</title>
        <authorList>
            <person name="Yoshida K."/>
            <person name="Sommer R.J."/>
        </authorList>
    </citation>
    <scope>NUCLEOTIDE SEQUENCE</scope>
    <source>
        <strain evidence="7">RS5133</strain>
    </source>
</reference>
<keyword evidence="2 5" id="KW-0853">WD repeat</keyword>
<dbReference type="GO" id="GO:0048188">
    <property type="term" value="C:Set1C/COMPASS complex"/>
    <property type="evidence" value="ECO:0007669"/>
    <property type="project" value="InterPro"/>
</dbReference>
<dbReference type="InterPro" id="IPR037850">
    <property type="entry name" value="RBBP5/Swd1"/>
</dbReference>
<dbReference type="SMART" id="SM00320">
    <property type="entry name" value="WD40"/>
    <property type="match status" value="6"/>
</dbReference>
<dbReference type="InterPro" id="IPR019775">
    <property type="entry name" value="WD40_repeat_CS"/>
</dbReference>
<comment type="caution">
    <text evidence="7">The sequence shown here is derived from an EMBL/GenBank/DDBJ whole genome shotgun (WGS) entry which is preliminary data.</text>
</comment>
<dbReference type="Pfam" id="PF00400">
    <property type="entry name" value="WD40"/>
    <property type="match status" value="1"/>
</dbReference>
<dbReference type="InterPro" id="IPR036322">
    <property type="entry name" value="WD40_repeat_dom_sf"/>
</dbReference>
<keyword evidence="8" id="KW-1185">Reference proteome</keyword>